<dbReference type="AlphaFoldDB" id="A0A1W1UEX4"/>
<dbReference type="InterPro" id="IPR001959">
    <property type="entry name" value="Transposase"/>
</dbReference>
<reference evidence="2 3" key="1">
    <citation type="submission" date="2017-04" db="EMBL/GenBank/DDBJ databases">
        <authorList>
            <person name="Afonso C.L."/>
            <person name="Miller P.J."/>
            <person name="Scott M.A."/>
            <person name="Spackman E."/>
            <person name="Goraichik I."/>
            <person name="Dimitrov K.M."/>
            <person name="Suarez D.L."/>
            <person name="Swayne D.E."/>
        </authorList>
    </citation>
    <scope>NUCLEOTIDE SEQUENCE [LARGE SCALE GENOMIC DNA]</scope>
    <source>
        <strain evidence="2 3">KR-140</strain>
    </source>
</reference>
<dbReference type="Proteomes" id="UP000192582">
    <property type="component" value="Unassembled WGS sequence"/>
</dbReference>
<proteinExistence type="predicted"/>
<dbReference type="OrthoDB" id="55794at2"/>
<evidence type="ECO:0000313" key="2">
    <source>
        <dbReference type="EMBL" id="SMB79655.1"/>
    </source>
</evidence>
<name>A0A1W1UEX4_9DEIO</name>
<dbReference type="EMBL" id="FWWU01000004">
    <property type="protein sequence ID" value="SMB79655.1"/>
    <property type="molecule type" value="Genomic_DNA"/>
</dbReference>
<dbReference type="GO" id="GO:0006310">
    <property type="term" value="P:DNA recombination"/>
    <property type="evidence" value="ECO:0007669"/>
    <property type="project" value="UniProtKB-KW"/>
</dbReference>
<feature type="domain" description="Probable transposase IS891/IS1136/IS1341" evidence="1">
    <location>
        <begin position="147"/>
        <end position="259"/>
    </location>
</feature>
<dbReference type="GO" id="GO:0003677">
    <property type="term" value="F:DNA binding"/>
    <property type="evidence" value="ECO:0007669"/>
    <property type="project" value="UniProtKB-KW"/>
</dbReference>
<evidence type="ECO:0000313" key="3">
    <source>
        <dbReference type="Proteomes" id="UP000192582"/>
    </source>
</evidence>
<accession>A0A1W1UEX4</accession>
<dbReference type="STRING" id="695939.SAMN00790413_05294"/>
<evidence type="ECO:0000259" key="1">
    <source>
        <dbReference type="Pfam" id="PF01385"/>
    </source>
</evidence>
<protein>
    <submittedName>
        <fullName evidence="2">Putative transposase</fullName>
    </submittedName>
</protein>
<dbReference type="Pfam" id="PF01385">
    <property type="entry name" value="OrfB_IS605"/>
    <property type="match status" value="1"/>
</dbReference>
<gene>
    <name evidence="2" type="ORF">SAMN00790413_05294</name>
</gene>
<organism evidence="2 3">
    <name type="scientific">Deinococcus hopiensis KR-140</name>
    <dbReference type="NCBI Taxonomy" id="695939"/>
    <lineage>
        <taxon>Bacteria</taxon>
        <taxon>Thermotogati</taxon>
        <taxon>Deinococcota</taxon>
        <taxon>Deinococci</taxon>
        <taxon>Deinococcales</taxon>
        <taxon>Deinococcaceae</taxon>
        <taxon>Deinococcus</taxon>
    </lineage>
</organism>
<keyword evidence="3" id="KW-1185">Reference proteome</keyword>
<dbReference type="GO" id="GO:0032196">
    <property type="term" value="P:transposition"/>
    <property type="evidence" value="ECO:0007669"/>
    <property type="project" value="UniProtKB-KW"/>
</dbReference>
<sequence length="349" mass="40353">MDEAVRTARFVRNACLRFWMNGEKVSKNAIDKHTMKLRAEYKWAKKLNSTACKRRAWAAMSRFYDNCKKGVKPVGHPRLKKSVRSVEFKQSVWEPDAANKRLTQTDGFRVGDVKRKGTRNLILHRLEDIKGLWVVKRADGYCALFLVDVERLFNLEASGKATRLDVWLKAFNTDAEGNDEPNPHFYRKAQQLPKKLQRRVSRKGKGSNNRKKALAKLAVFRFKVSRQRKGHAVKLVWCAVASHDVVASEELKVRNMTRNLKLSKSIGDTSWREFRQWVKYIARVMGKIAIPVNPAYTSQIRSARHKHHIEAAAHRCADRSGQPPRFWQPARAARRQFLPPRPRADPAHQ</sequence>
<dbReference type="NCBIfam" id="NF040570">
    <property type="entry name" value="guided_TnpB"/>
    <property type="match status" value="1"/>
</dbReference>